<name>A0AAE9Z8A5_9GAMM</name>
<accession>A0AAE9Z8A5</accession>
<reference evidence="1 2" key="2">
    <citation type="journal article" date="2022" name="Mar. Drugs">
        <title>Bioassay-Guided Fractionation Leads to the Detection of Cholic Acid Generated by the Rare Thalassomonas sp.</title>
        <authorList>
            <person name="Pheiffer F."/>
            <person name="Schneider Y.K."/>
            <person name="Hansen E.H."/>
            <person name="Andersen J.H."/>
            <person name="Isaksson J."/>
            <person name="Busche T."/>
            <person name="R C."/>
            <person name="Kalinowski J."/>
            <person name="Zyl L.V."/>
            <person name="Trindade M."/>
        </authorList>
    </citation>
    <scope>NUCLEOTIDE SEQUENCE [LARGE SCALE GENOMIC DNA]</scope>
    <source>
        <strain evidence="1 2">XOM25</strain>
    </source>
</reference>
<dbReference type="KEGG" id="tvd:SG34_014085"/>
<protein>
    <recommendedName>
        <fullName evidence="3">HPr kinase/phosphorylase C-terminal domain-containing protein</fullName>
    </recommendedName>
</protein>
<dbReference type="AlphaFoldDB" id="A0AAE9Z8A5"/>
<dbReference type="Gene3D" id="3.40.50.300">
    <property type="entry name" value="P-loop containing nucleotide triphosphate hydrolases"/>
    <property type="match status" value="1"/>
</dbReference>
<dbReference type="SUPFAM" id="SSF53795">
    <property type="entry name" value="PEP carboxykinase-like"/>
    <property type="match status" value="1"/>
</dbReference>
<reference evidence="1 2" key="1">
    <citation type="journal article" date="2015" name="Genome Announc.">
        <title>Draft Genome Sequences of Marine Isolates of Thalassomonas viridans and Thalassomonas actiniarum.</title>
        <authorList>
            <person name="Olonade I."/>
            <person name="van Zyl L.J."/>
            <person name="Trindade M."/>
        </authorList>
    </citation>
    <scope>NUCLEOTIDE SEQUENCE [LARGE SCALE GENOMIC DNA]</scope>
    <source>
        <strain evidence="1 2">XOM25</strain>
    </source>
</reference>
<gene>
    <name evidence="1" type="ORF">SG34_014085</name>
</gene>
<evidence type="ECO:0000313" key="2">
    <source>
        <dbReference type="Proteomes" id="UP000032352"/>
    </source>
</evidence>
<dbReference type="RefSeq" id="WP_044838152.1">
    <property type="nucleotide sequence ID" value="NZ_CP059733.1"/>
</dbReference>
<organism evidence="1 2">
    <name type="scientific">Thalassomonas viridans</name>
    <dbReference type="NCBI Taxonomy" id="137584"/>
    <lineage>
        <taxon>Bacteria</taxon>
        <taxon>Pseudomonadati</taxon>
        <taxon>Pseudomonadota</taxon>
        <taxon>Gammaproteobacteria</taxon>
        <taxon>Alteromonadales</taxon>
        <taxon>Colwelliaceae</taxon>
        <taxon>Thalassomonas</taxon>
    </lineage>
</organism>
<dbReference type="InterPro" id="IPR027417">
    <property type="entry name" value="P-loop_NTPase"/>
</dbReference>
<sequence length="317" mass="35661">MPHLTPGNELTAVIDILGNKIRVKASSKMLMETILHLYPGDREQQALTGKEPGQLPVLTLYHIAPPFTALEMPPRFKLEADTLLGASGHNRFIAERSQMQGRAWLCDQMLASPYLLRHQVINSLVYFLLSYQKLTPIHCCAFRIRETTLLCLGASGAGKSTLAMQAYQQGGDILAEDIVFLEIHREKLIARGDCREIHLLRDASRHFPWLSSAKLASSHNGKQKYIVPVSADRKIASSEKFTIVFIEACHKQQQSNLRINNDKKLYKMLIKPTEPGFSLACKTRAKHLEALKQHSCYVLESGNRPDLAFKTLTSLCR</sequence>
<keyword evidence="2" id="KW-1185">Reference proteome</keyword>
<evidence type="ECO:0000313" key="1">
    <source>
        <dbReference type="EMBL" id="WDE07910.1"/>
    </source>
</evidence>
<proteinExistence type="predicted"/>
<evidence type="ECO:0008006" key="3">
    <source>
        <dbReference type="Google" id="ProtNLM"/>
    </source>
</evidence>
<dbReference type="Proteomes" id="UP000032352">
    <property type="component" value="Chromosome"/>
</dbReference>
<dbReference type="EMBL" id="CP059733">
    <property type="protein sequence ID" value="WDE07910.1"/>
    <property type="molecule type" value="Genomic_DNA"/>
</dbReference>